<name>A0AAQ3SF22_PASNO</name>
<evidence type="ECO:0000313" key="1">
    <source>
        <dbReference type="EMBL" id="WVZ53888.1"/>
    </source>
</evidence>
<dbReference type="Proteomes" id="UP001341281">
    <property type="component" value="Chromosome 01"/>
</dbReference>
<keyword evidence="2" id="KW-1185">Reference proteome</keyword>
<organism evidence="1 2">
    <name type="scientific">Paspalum notatum var. saurae</name>
    <dbReference type="NCBI Taxonomy" id="547442"/>
    <lineage>
        <taxon>Eukaryota</taxon>
        <taxon>Viridiplantae</taxon>
        <taxon>Streptophyta</taxon>
        <taxon>Embryophyta</taxon>
        <taxon>Tracheophyta</taxon>
        <taxon>Spermatophyta</taxon>
        <taxon>Magnoliopsida</taxon>
        <taxon>Liliopsida</taxon>
        <taxon>Poales</taxon>
        <taxon>Poaceae</taxon>
        <taxon>PACMAD clade</taxon>
        <taxon>Panicoideae</taxon>
        <taxon>Andropogonodae</taxon>
        <taxon>Paspaleae</taxon>
        <taxon>Paspalinae</taxon>
        <taxon>Paspalum</taxon>
    </lineage>
</organism>
<reference evidence="1 2" key="1">
    <citation type="submission" date="2024-02" db="EMBL/GenBank/DDBJ databases">
        <title>High-quality chromosome-scale genome assembly of Pensacola bahiagrass (Paspalum notatum Flugge var. saurae).</title>
        <authorList>
            <person name="Vega J.M."/>
            <person name="Podio M."/>
            <person name="Orjuela J."/>
            <person name="Siena L.A."/>
            <person name="Pessino S.C."/>
            <person name="Combes M.C."/>
            <person name="Mariac C."/>
            <person name="Albertini E."/>
            <person name="Pupilli F."/>
            <person name="Ortiz J.P.A."/>
            <person name="Leblanc O."/>
        </authorList>
    </citation>
    <scope>NUCLEOTIDE SEQUENCE [LARGE SCALE GENOMIC DNA]</scope>
    <source>
        <strain evidence="1">R1</strain>
        <tissue evidence="1">Leaf</tissue>
    </source>
</reference>
<protein>
    <submittedName>
        <fullName evidence="1">Uncharacterized protein</fullName>
    </submittedName>
</protein>
<dbReference type="EMBL" id="CP144745">
    <property type="protein sequence ID" value="WVZ53888.1"/>
    <property type="molecule type" value="Genomic_DNA"/>
</dbReference>
<proteinExistence type="predicted"/>
<accession>A0AAQ3SF22</accession>
<dbReference type="AlphaFoldDB" id="A0AAQ3SF22"/>
<evidence type="ECO:0000313" key="2">
    <source>
        <dbReference type="Proteomes" id="UP001341281"/>
    </source>
</evidence>
<gene>
    <name evidence="1" type="ORF">U9M48_004775</name>
</gene>
<sequence>MNWMPVEFGDTLKCAGPLPIEDLVEEKELFPPEVPLRKSDDNQDTRKVLQKLFQEEELDSDFVSEVKLVIGVKPESSLTEEVIVQLPAEESPIELSCSINKEVFNNINYAMEA</sequence>